<evidence type="ECO:0000313" key="2">
    <source>
        <dbReference type="EMBL" id="GEY71096.1"/>
    </source>
</evidence>
<reference evidence="2" key="1">
    <citation type="journal article" date="2019" name="Sci. Rep.">
        <title>Draft genome of Tanacetum cinerariifolium, the natural source of mosquito coil.</title>
        <authorList>
            <person name="Yamashiro T."/>
            <person name="Shiraishi A."/>
            <person name="Satake H."/>
            <person name="Nakayama K."/>
        </authorList>
    </citation>
    <scope>NUCLEOTIDE SEQUENCE</scope>
</reference>
<keyword evidence="1" id="KW-0472">Membrane</keyword>
<proteinExistence type="predicted"/>
<dbReference type="AlphaFoldDB" id="A0A699HUM3"/>
<comment type="caution">
    <text evidence="2">The sequence shown here is derived from an EMBL/GenBank/DDBJ whole genome shotgun (WGS) entry which is preliminary data.</text>
</comment>
<gene>
    <name evidence="2" type="ORF">Tci_443070</name>
</gene>
<keyword evidence="1" id="KW-1133">Transmembrane helix</keyword>
<name>A0A699HUM3_TANCI</name>
<feature type="transmembrane region" description="Helical" evidence="1">
    <location>
        <begin position="227"/>
        <end position="244"/>
    </location>
</feature>
<protein>
    <submittedName>
        <fullName evidence="2">Uncharacterized protein</fullName>
    </submittedName>
</protein>
<evidence type="ECO:0000256" key="1">
    <source>
        <dbReference type="SAM" id="Phobius"/>
    </source>
</evidence>
<dbReference type="EMBL" id="BKCJ010202426">
    <property type="protein sequence ID" value="GEY71096.1"/>
    <property type="molecule type" value="Genomic_DNA"/>
</dbReference>
<organism evidence="2">
    <name type="scientific">Tanacetum cinerariifolium</name>
    <name type="common">Dalmatian daisy</name>
    <name type="synonym">Chrysanthemum cinerariifolium</name>
    <dbReference type="NCBI Taxonomy" id="118510"/>
    <lineage>
        <taxon>Eukaryota</taxon>
        <taxon>Viridiplantae</taxon>
        <taxon>Streptophyta</taxon>
        <taxon>Embryophyta</taxon>
        <taxon>Tracheophyta</taxon>
        <taxon>Spermatophyta</taxon>
        <taxon>Magnoliopsida</taxon>
        <taxon>eudicotyledons</taxon>
        <taxon>Gunneridae</taxon>
        <taxon>Pentapetalae</taxon>
        <taxon>asterids</taxon>
        <taxon>campanulids</taxon>
        <taxon>Asterales</taxon>
        <taxon>Asteraceae</taxon>
        <taxon>Asteroideae</taxon>
        <taxon>Anthemideae</taxon>
        <taxon>Anthemidinae</taxon>
        <taxon>Tanacetum</taxon>
    </lineage>
</organism>
<keyword evidence="1" id="KW-0812">Transmembrane</keyword>
<sequence>MVDKARGRDKTFNWETATYGEVYCEDLDSFIDFETDFPAIVNDASTSNQNVSYKPNVSIYNAIKSDFGFHISFSDSEDEDYTFIYNKDSSFYKLIPVNDLKSEPVNEHVEINNESCLENIDINPMDSVICASNETTPIEFDENIETNHDTPGVICEDMLKGAYFEAKTKTFKDFSILTNTSYSEKEIRRISTTSSQENAYQEFPVRRINLSIYAVSMMITMQRYEDICILGMYIVLIINFARTLRDIP</sequence>
<accession>A0A699HUM3</accession>